<evidence type="ECO:0000313" key="1">
    <source>
        <dbReference type="EnsemblPlants" id="AVESA.00010b.r2.6AG1007450.1.CDS"/>
    </source>
</evidence>
<proteinExistence type="predicted"/>
<organism evidence="1 2">
    <name type="scientific">Avena sativa</name>
    <name type="common">Oat</name>
    <dbReference type="NCBI Taxonomy" id="4498"/>
    <lineage>
        <taxon>Eukaryota</taxon>
        <taxon>Viridiplantae</taxon>
        <taxon>Streptophyta</taxon>
        <taxon>Embryophyta</taxon>
        <taxon>Tracheophyta</taxon>
        <taxon>Spermatophyta</taxon>
        <taxon>Magnoliopsida</taxon>
        <taxon>Liliopsida</taxon>
        <taxon>Poales</taxon>
        <taxon>Poaceae</taxon>
        <taxon>BOP clade</taxon>
        <taxon>Pooideae</taxon>
        <taxon>Poodae</taxon>
        <taxon>Poeae</taxon>
        <taxon>Poeae Chloroplast Group 1 (Aveneae type)</taxon>
        <taxon>Aveninae</taxon>
        <taxon>Avena</taxon>
    </lineage>
</organism>
<dbReference type="EnsemblPlants" id="AVESA.00010b.r2.6AG1007450.1">
    <property type="protein sequence ID" value="AVESA.00010b.r2.6AG1007450.1.CDS"/>
    <property type="gene ID" value="AVESA.00010b.r2.6AG1007450"/>
</dbReference>
<dbReference type="Proteomes" id="UP001732700">
    <property type="component" value="Chromosome 6A"/>
</dbReference>
<sequence length="360" mass="40682">MAYDQQFKILGIPPIVQELVAGGVQEPPGQYVVPEQDRPAAAVVSEMPEPIPVVDLSRLSSSANSVQEFAKLQSALENWGFFLAVGHGMESAFLGEAMEAARQFFQLPLEERQKCSNVVDGEKVSMDGYGNDMLVFENQILDWCDRLNLLVEPEPERNYSMWPTKPHTFRDILCQYTIRCRATANLILQNMAKVINLPEEYFVNMLGEKSFTQAIFNYYPQCPRPGHVLGLRPHTDGSLITINFIDAAVSGLQLQSNGAWYNVPIIPNALIVNIGDVMEVLSNGFFKSMVHRVVTNAEKERLSLVMLYTLEPEKEIEPLSELVDDDRPRRYIKIKNKDYIAKVYHTYANHGKLAIDTLKI</sequence>
<accession>A0ACD5YHE6</accession>
<evidence type="ECO:0000313" key="2">
    <source>
        <dbReference type="Proteomes" id="UP001732700"/>
    </source>
</evidence>
<protein>
    <submittedName>
        <fullName evidence="1">Uncharacterized protein</fullName>
    </submittedName>
</protein>
<name>A0ACD5YHE6_AVESA</name>
<reference evidence="1" key="2">
    <citation type="submission" date="2025-09" db="UniProtKB">
        <authorList>
            <consortium name="EnsemblPlants"/>
        </authorList>
    </citation>
    <scope>IDENTIFICATION</scope>
</reference>
<reference evidence="1" key="1">
    <citation type="submission" date="2021-05" db="EMBL/GenBank/DDBJ databases">
        <authorList>
            <person name="Scholz U."/>
            <person name="Mascher M."/>
            <person name="Fiebig A."/>
        </authorList>
    </citation>
    <scope>NUCLEOTIDE SEQUENCE [LARGE SCALE GENOMIC DNA]</scope>
</reference>
<keyword evidence="2" id="KW-1185">Reference proteome</keyword>